<comment type="catalytic activity">
    <reaction evidence="6">
        <text>guanosine(527) in 16S rRNA + S-adenosyl-L-methionine = N(7)-methylguanosine(527) in 16S rRNA + S-adenosyl-L-homocysteine</text>
        <dbReference type="Rhea" id="RHEA:42732"/>
        <dbReference type="Rhea" id="RHEA-COMP:10209"/>
        <dbReference type="Rhea" id="RHEA-COMP:10210"/>
        <dbReference type="ChEBI" id="CHEBI:57856"/>
        <dbReference type="ChEBI" id="CHEBI:59789"/>
        <dbReference type="ChEBI" id="CHEBI:74269"/>
        <dbReference type="ChEBI" id="CHEBI:74480"/>
        <dbReference type="EC" id="2.1.1.170"/>
    </reaction>
</comment>
<evidence type="ECO:0000256" key="1">
    <source>
        <dbReference type="ARBA" id="ARBA00022490"/>
    </source>
</evidence>
<evidence type="ECO:0000256" key="4">
    <source>
        <dbReference type="ARBA" id="ARBA00022679"/>
    </source>
</evidence>
<dbReference type="GO" id="GO:0008168">
    <property type="term" value="F:methyltransferase activity"/>
    <property type="evidence" value="ECO:0007669"/>
    <property type="project" value="UniProtKB-KW"/>
</dbReference>
<comment type="subcellular location">
    <subcellularLocation>
        <location evidence="6">Cytoplasm</location>
    </subcellularLocation>
</comment>
<sequence length="212" mass="23547">MGLDPGALRDRLDAGLACLGFDPELAQRERLIDYLMLLARWNQAFNLTAVRDPHEMVARHLLDSLSIAPYLSGDEVLDLGTGAGLPGLPLAILDPRRYFVLLDSNGKKIRFVRQAVLTLGLDNCEPVQMRADVYRPAKKFATIVSRAMTSLAELRAIALALTARPARLLVMKGREPHEELADPSLTSNDVVVHPLQVPFVEGDRHLIEIRFH</sequence>
<keyword evidence="5 6" id="KW-0949">S-adenosyl-L-methionine</keyword>
<protein>
    <recommendedName>
        <fullName evidence="6">Ribosomal RNA small subunit methyltransferase G</fullName>
        <ecNumber evidence="6">2.1.1.170</ecNumber>
    </recommendedName>
    <alternativeName>
        <fullName evidence="6">16S rRNA 7-methylguanosine methyltransferase</fullName>
        <shortName evidence="6">16S rRNA m7G methyltransferase</shortName>
    </alternativeName>
</protein>
<comment type="caution">
    <text evidence="7">The sequence shown here is derived from an EMBL/GenBank/DDBJ whole genome shotgun (WGS) entry which is preliminary data.</text>
</comment>
<evidence type="ECO:0000256" key="5">
    <source>
        <dbReference type="ARBA" id="ARBA00022691"/>
    </source>
</evidence>
<comment type="similarity">
    <text evidence="6">Belongs to the methyltransferase superfamily. RNA methyltransferase RsmG family.</text>
</comment>
<reference evidence="7 8" key="1">
    <citation type="submission" date="2024-05" db="EMBL/GenBank/DDBJ databases">
        <title>Genome Sequence and Characterization of the New Strain Purple Sulfur Bacterium of Genus Thioalkalicoccus.</title>
        <authorList>
            <person name="Bryantseva I.A."/>
            <person name="Kyndt J.A."/>
            <person name="Imhoff J.F."/>
        </authorList>
    </citation>
    <scope>NUCLEOTIDE SEQUENCE [LARGE SCALE GENOMIC DNA]</scope>
    <source>
        <strain evidence="7 8">Um2</strain>
    </source>
</reference>
<keyword evidence="8" id="KW-1185">Reference proteome</keyword>
<dbReference type="PANTHER" id="PTHR31760:SF0">
    <property type="entry name" value="S-ADENOSYL-L-METHIONINE-DEPENDENT METHYLTRANSFERASES SUPERFAMILY PROTEIN"/>
    <property type="match status" value="1"/>
</dbReference>
<evidence type="ECO:0000256" key="6">
    <source>
        <dbReference type="HAMAP-Rule" id="MF_00074"/>
    </source>
</evidence>
<feature type="binding site" evidence="6">
    <location>
        <position position="80"/>
    </location>
    <ligand>
        <name>S-adenosyl-L-methionine</name>
        <dbReference type="ChEBI" id="CHEBI:59789"/>
    </ligand>
</feature>
<dbReference type="HAMAP" id="MF_00074">
    <property type="entry name" value="16SrRNA_methyltr_G"/>
    <property type="match status" value="1"/>
</dbReference>
<dbReference type="PIRSF" id="PIRSF003078">
    <property type="entry name" value="GidB"/>
    <property type="match status" value="1"/>
</dbReference>
<dbReference type="CDD" id="cd02440">
    <property type="entry name" value="AdoMet_MTases"/>
    <property type="match status" value="1"/>
</dbReference>
<dbReference type="SUPFAM" id="SSF53335">
    <property type="entry name" value="S-adenosyl-L-methionine-dependent methyltransferases"/>
    <property type="match status" value="1"/>
</dbReference>
<dbReference type="Gene3D" id="3.40.50.150">
    <property type="entry name" value="Vaccinia Virus protein VP39"/>
    <property type="match status" value="1"/>
</dbReference>
<evidence type="ECO:0000313" key="7">
    <source>
        <dbReference type="EMBL" id="MEY6431190.1"/>
    </source>
</evidence>
<dbReference type="RefSeq" id="WP_369665575.1">
    <property type="nucleotide sequence ID" value="NZ_JBDKXB010000002.1"/>
</dbReference>
<organism evidence="7 8">
    <name type="scientific">Thioalkalicoccus limnaeus</name>
    <dbReference type="NCBI Taxonomy" id="120681"/>
    <lineage>
        <taxon>Bacteria</taxon>
        <taxon>Pseudomonadati</taxon>
        <taxon>Pseudomonadota</taxon>
        <taxon>Gammaproteobacteria</taxon>
        <taxon>Chromatiales</taxon>
        <taxon>Chromatiaceae</taxon>
        <taxon>Thioalkalicoccus</taxon>
    </lineage>
</organism>
<keyword evidence="3 6" id="KW-0489">Methyltransferase</keyword>
<dbReference type="Pfam" id="PF02527">
    <property type="entry name" value="GidB"/>
    <property type="match status" value="1"/>
</dbReference>
<evidence type="ECO:0000313" key="8">
    <source>
        <dbReference type="Proteomes" id="UP001564408"/>
    </source>
</evidence>
<feature type="binding site" evidence="6">
    <location>
        <position position="146"/>
    </location>
    <ligand>
        <name>S-adenosyl-L-methionine</name>
        <dbReference type="ChEBI" id="CHEBI:59789"/>
    </ligand>
</feature>
<gene>
    <name evidence="6 7" type="primary">rsmG</name>
    <name evidence="7" type="ORF">ABC977_02075</name>
</gene>
<dbReference type="PANTHER" id="PTHR31760">
    <property type="entry name" value="S-ADENOSYL-L-METHIONINE-DEPENDENT METHYLTRANSFERASES SUPERFAMILY PROTEIN"/>
    <property type="match status" value="1"/>
</dbReference>
<dbReference type="EC" id="2.1.1.170" evidence="6"/>
<dbReference type="InterPro" id="IPR003682">
    <property type="entry name" value="rRNA_ssu_MeTfrase_G"/>
</dbReference>
<evidence type="ECO:0000256" key="2">
    <source>
        <dbReference type="ARBA" id="ARBA00022552"/>
    </source>
</evidence>
<comment type="function">
    <text evidence="6">Specifically methylates the N7 position of guanine in position 527 of 16S rRNA.</text>
</comment>
<keyword evidence="1 6" id="KW-0963">Cytoplasm</keyword>
<keyword evidence="2 6" id="KW-0698">rRNA processing</keyword>
<name>A0ABV4BAV1_9GAMM</name>
<keyword evidence="4 6" id="KW-0808">Transferase</keyword>
<proteinExistence type="inferred from homology"/>
<dbReference type="InterPro" id="IPR029063">
    <property type="entry name" value="SAM-dependent_MTases_sf"/>
</dbReference>
<comment type="caution">
    <text evidence="6">Lacks conserved residue(s) required for the propagation of feature annotation.</text>
</comment>
<feature type="binding site" evidence="6">
    <location>
        <position position="85"/>
    </location>
    <ligand>
        <name>S-adenosyl-L-methionine</name>
        <dbReference type="ChEBI" id="CHEBI:59789"/>
    </ligand>
</feature>
<accession>A0ABV4BAV1</accession>
<dbReference type="GO" id="GO:0032259">
    <property type="term" value="P:methylation"/>
    <property type="evidence" value="ECO:0007669"/>
    <property type="project" value="UniProtKB-KW"/>
</dbReference>
<dbReference type="Proteomes" id="UP001564408">
    <property type="component" value="Unassembled WGS sequence"/>
</dbReference>
<dbReference type="EMBL" id="JBDKXB010000002">
    <property type="protein sequence ID" value="MEY6431190.1"/>
    <property type="molecule type" value="Genomic_DNA"/>
</dbReference>
<dbReference type="NCBIfam" id="TIGR00138">
    <property type="entry name" value="rsmG_gidB"/>
    <property type="match status" value="1"/>
</dbReference>
<evidence type="ECO:0000256" key="3">
    <source>
        <dbReference type="ARBA" id="ARBA00022603"/>
    </source>
</evidence>